<keyword evidence="4" id="KW-0813">Transport</keyword>
<evidence type="ECO:0000256" key="8">
    <source>
        <dbReference type="ARBA" id="ARBA00022927"/>
    </source>
</evidence>
<dbReference type="InterPro" id="IPR000897">
    <property type="entry name" value="SRP54_GTPase_dom"/>
</dbReference>
<comment type="subcellular location">
    <subcellularLocation>
        <location evidence="1">Cell membrane</location>
        <topology evidence="1">Peripheral membrane protein</topology>
        <orientation evidence="1">Cytoplasmic side</orientation>
    </subcellularLocation>
</comment>
<dbReference type="InterPro" id="IPR047040">
    <property type="entry name" value="FlhF__GTPase_dom"/>
</dbReference>
<dbReference type="HOGENOM" id="CLU_009301_11_4_9"/>
<evidence type="ECO:0000313" key="16">
    <source>
        <dbReference type="EMBL" id="ABR48854.1"/>
    </source>
</evidence>
<dbReference type="GO" id="GO:0015031">
    <property type="term" value="P:protein transport"/>
    <property type="evidence" value="ECO:0007669"/>
    <property type="project" value="UniProtKB-KW"/>
</dbReference>
<dbReference type="SMART" id="SM00382">
    <property type="entry name" value="AAA"/>
    <property type="match status" value="1"/>
</dbReference>
<evidence type="ECO:0000256" key="3">
    <source>
        <dbReference type="ARBA" id="ARBA00014919"/>
    </source>
</evidence>
<evidence type="ECO:0000259" key="14">
    <source>
        <dbReference type="SMART" id="SM00382"/>
    </source>
</evidence>
<dbReference type="GO" id="GO:0044781">
    <property type="term" value="P:bacterial-type flagellum organization"/>
    <property type="evidence" value="ECO:0007669"/>
    <property type="project" value="UniProtKB-UniRule"/>
</dbReference>
<dbReference type="PANTHER" id="PTHR43134:SF3">
    <property type="entry name" value="FLAGELLAR BIOSYNTHESIS PROTEIN FLHF"/>
    <property type="match status" value="1"/>
</dbReference>
<dbReference type="GO" id="GO:0005525">
    <property type="term" value="F:GTP binding"/>
    <property type="evidence" value="ECO:0007669"/>
    <property type="project" value="UniProtKB-UniRule"/>
</dbReference>
<dbReference type="eggNOG" id="COG1419">
    <property type="taxonomic scope" value="Bacteria"/>
</dbReference>
<dbReference type="GO" id="GO:0006614">
    <property type="term" value="P:SRP-dependent cotranslational protein targeting to membrane"/>
    <property type="evidence" value="ECO:0007669"/>
    <property type="project" value="UniProtKB-UniRule"/>
</dbReference>
<dbReference type="CDD" id="cd17873">
    <property type="entry name" value="FlhF"/>
    <property type="match status" value="1"/>
</dbReference>
<dbReference type="SUPFAM" id="SSF52540">
    <property type="entry name" value="P-loop containing nucleoside triphosphate hydrolases"/>
    <property type="match status" value="1"/>
</dbReference>
<evidence type="ECO:0000256" key="12">
    <source>
        <dbReference type="ARBA" id="ARBA00025337"/>
    </source>
</evidence>
<keyword evidence="9" id="KW-0342">GTP-binding</keyword>
<dbReference type="GO" id="GO:0003924">
    <property type="term" value="F:GTPase activity"/>
    <property type="evidence" value="ECO:0007669"/>
    <property type="project" value="UniProtKB-UniRule"/>
</dbReference>
<keyword evidence="10" id="KW-0472">Membrane</keyword>
<evidence type="ECO:0000256" key="5">
    <source>
        <dbReference type="ARBA" id="ARBA00022475"/>
    </source>
</evidence>
<evidence type="ECO:0000259" key="15">
    <source>
        <dbReference type="SMART" id="SM00962"/>
    </source>
</evidence>
<dbReference type="InterPro" id="IPR003593">
    <property type="entry name" value="AAA+_ATPase"/>
</dbReference>
<keyword evidence="6" id="KW-0547">Nucleotide-binding</keyword>
<evidence type="ECO:0000256" key="1">
    <source>
        <dbReference type="ARBA" id="ARBA00004413"/>
    </source>
</evidence>
<comment type="similarity">
    <text evidence="2">Belongs to the GTP-binding SRP family.</text>
</comment>
<keyword evidence="5" id="KW-1003">Cell membrane</keyword>
<dbReference type="Pfam" id="PF00448">
    <property type="entry name" value="SRP54"/>
    <property type="match status" value="1"/>
</dbReference>
<dbReference type="InterPro" id="IPR020006">
    <property type="entry name" value="FlhF"/>
</dbReference>
<comment type="function">
    <text evidence="12">Necessary for flagellar biosynthesis. May be involved in translocation of the flagellum.</text>
</comment>
<reference evidence="17" key="1">
    <citation type="journal article" date="2016" name="Genome Announc.">
        <title>Complete genome sequence of Alkaliphilus metalliredigens strain QYMF, an alkaliphilic and metal-reducing bacterium isolated from borax-contaminated leachate ponds.</title>
        <authorList>
            <person name="Hwang C."/>
            <person name="Copeland A."/>
            <person name="Lucas S."/>
            <person name="Lapidus A."/>
            <person name="Barry K."/>
            <person name="Detter J.C."/>
            <person name="Glavina Del Rio T."/>
            <person name="Hammon N."/>
            <person name="Israni S."/>
            <person name="Dalin E."/>
            <person name="Tice H."/>
            <person name="Pitluck S."/>
            <person name="Chertkov O."/>
            <person name="Brettin T."/>
            <person name="Bruce D."/>
            <person name="Han C."/>
            <person name="Schmutz J."/>
            <person name="Larimer F."/>
            <person name="Land M.L."/>
            <person name="Hauser L."/>
            <person name="Kyrpides N."/>
            <person name="Mikhailova N."/>
            <person name="Ye Q."/>
            <person name="Zhou J."/>
            <person name="Richardson P."/>
            <person name="Fields M.W."/>
        </authorList>
    </citation>
    <scope>NUCLEOTIDE SEQUENCE [LARGE SCALE GENOMIC DNA]</scope>
    <source>
        <strain evidence="17">QYMF</strain>
    </source>
</reference>
<dbReference type="NCBIfam" id="TIGR03499">
    <property type="entry name" value="FlhF"/>
    <property type="match status" value="1"/>
</dbReference>
<evidence type="ECO:0000256" key="13">
    <source>
        <dbReference type="NCBIfam" id="TIGR03499"/>
    </source>
</evidence>
<dbReference type="InterPro" id="IPR027417">
    <property type="entry name" value="P-loop_NTPase"/>
</dbReference>
<evidence type="ECO:0000256" key="7">
    <source>
        <dbReference type="ARBA" id="ARBA00022795"/>
    </source>
</evidence>
<sequence length="391" mass="44365">MKVKKFTGSNNHEVMSKVKSELGNNAVILHQKKVKPTGIFSIFKKSVIEVVAAIDEGNTGLNKANNVIEHKSLAKRPEDILKERVSQIETKDEKSATLSREIDEIKGMLHVFMKNMKQEHSGEQDRYADDEELNQLYQTFNKHEVDPLLIDKLLETYEEIDITNKTVLNKEATLKEKLVEVLEQYIFKVSTINKESPQIIFFVGPTGVGKTTTIAKLAAHHALNEGQSVGLISADTYRIAAVEQLRTYSDILNIPLEVVYKSSEINKAIDNLKHKDLIFIDTAGRSHKNKEQILELETLLQQIECKEVYFVISCTTRTVDIKEMIKAYDFLKDYKLIFTKLDEASTFGTIINTAMFIQKPLSYITTGQSVPDDIEILDLDKIVDLIVKEVS</sequence>
<dbReference type="Gene3D" id="3.40.50.300">
    <property type="entry name" value="P-loop containing nucleotide triphosphate hydrolases"/>
    <property type="match status" value="1"/>
</dbReference>
<dbReference type="OrthoDB" id="9778554at2"/>
<proteinExistence type="inferred from homology"/>
<keyword evidence="11" id="KW-1006">Bacterial flagellum protein export</keyword>
<feature type="domain" description="AAA+ ATPase" evidence="14">
    <location>
        <begin position="196"/>
        <end position="342"/>
    </location>
</feature>
<dbReference type="Gene3D" id="1.20.120.1380">
    <property type="entry name" value="Flagellar FlhF biosynthesis protein, N domain"/>
    <property type="match status" value="1"/>
</dbReference>
<name>A6TRN6_ALKMQ</name>
<organism evidence="16 17">
    <name type="scientific">Alkaliphilus metalliredigens (strain QYMF)</name>
    <dbReference type="NCBI Taxonomy" id="293826"/>
    <lineage>
        <taxon>Bacteria</taxon>
        <taxon>Bacillati</taxon>
        <taxon>Bacillota</taxon>
        <taxon>Clostridia</taxon>
        <taxon>Peptostreptococcales</taxon>
        <taxon>Natronincolaceae</taxon>
        <taxon>Alkaliphilus</taxon>
    </lineage>
</organism>
<dbReference type="FunFam" id="3.40.50.300:FF:000695">
    <property type="entry name" value="Flagellar biosynthesis regulator FlhF"/>
    <property type="match status" value="1"/>
</dbReference>
<evidence type="ECO:0000256" key="2">
    <source>
        <dbReference type="ARBA" id="ARBA00008531"/>
    </source>
</evidence>
<keyword evidence="17" id="KW-1185">Reference proteome</keyword>
<protein>
    <recommendedName>
        <fullName evidence="3 13">Flagellar biosynthesis protein FlhF</fullName>
    </recommendedName>
</protein>
<dbReference type="Proteomes" id="UP000001572">
    <property type="component" value="Chromosome"/>
</dbReference>
<dbReference type="STRING" id="293826.Amet_2702"/>
<dbReference type="EMBL" id="CP000724">
    <property type="protein sequence ID" value="ABR48854.1"/>
    <property type="molecule type" value="Genomic_DNA"/>
</dbReference>
<evidence type="ECO:0000313" key="17">
    <source>
        <dbReference type="Proteomes" id="UP000001572"/>
    </source>
</evidence>
<dbReference type="KEGG" id="amt:Amet_2702"/>
<evidence type="ECO:0000256" key="10">
    <source>
        <dbReference type="ARBA" id="ARBA00023136"/>
    </source>
</evidence>
<evidence type="ECO:0000256" key="11">
    <source>
        <dbReference type="ARBA" id="ARBA00023225"/>
    </source>
</evidence>
<accession>A6TRN6</accession>
<evidence type="ECO:0000256" key="6">
    <source>
        <dbReference type="ARBA" id="ARBA00022741"/>
    </source>
</evidence>
<evidence type="ECO:0000256" key="4">
    <source>
        <dbReference type="ARBA" id="ARBA00022448"/>
    </source>
</evidence>
<dbReference type="SMART" id="SM00962">
    <property type="entry name" value="SRP54"/>
    <property type="match status" value="1"/>
</dbReference>
<dbReference type="RefSeq" id="WP_012063827.1">
    <property type="nucleotide sequence ID" value="NC_009633.1"/>
</dbReference>
<gene>
    <name evidence="16" type="ordered locus">Amet_2702</name>
</gene>
<feature type="domain" description="SRP54-type proteins GTP-binding" evidence="15">
    <location>
        <begin position="197"/>
        <end position="388"/>
    </location>
</feature>
<dbReference type="PANTHER" id="PTHR43134">
    <property type="entry name" value="SIGNAL RECOGNITION PARTICLE RECEPTOR SUBUNIT ALPHA"/>
    <property type="match status" value="1"/>
</dbReference>
<dbReference type="GO" id="GO:0005047">
    <property type="term" value="F:signal recognition particle binding"/>
    <property type="evidence" value="ECO:0007669"/>
    <property type="project" value="TreeGrafter"/>
</dbReference>
<dbReference type="AlphaFoldDB" id="A6TRN6"/>
<dbReference type="GO" id="GO:0005886">
    <property type="term" value="C:plasma membrane"/>
    <property type="evidence" value="ECO:0007669"/>
    <property type="project" value="UniProtKB-SubCell"/>
</dbReference>
<keyword evidence="8" id="KW-0653">Protein transport</keyword>
<keyword evidence="7" id="KW-1005">Bacterial flagellum biogenesis</keyword>
<evidence type="ECO:0000256" key="9">
    <source>
        <dbReference type="ARBA" id="ARBA00023134"/>
    </source>
</evidence>